<name>A0A1A8ZCM7_PLAOA</name>
<dbReference type="Proteomes" id="UP000078550">
    <property type="component" value="Unassembled WGS sequence"/>
</dbReference>
<sequence>MFGYINAQRICKKKKKKKKKACLHSHARRTNIYRDREKEASKWETTCKRRDKSSVSIPTCAGEKRTKRAKAKRLFRWSCINQDDK</sequence>
<protein>
    <submittedName>
        <fullName evidence="1">Uncharacterized protein</fullName>
    </submittedName>
</protein>
<proteinExistence type="predicted"/>
<evidence type="ECO:0000313" key="1">
    <source>
        <dbReference type="EMBL" id="SBT41634.1"/>
    </source>
</evidence>
<organism evidence="1 2">
    <name type="scientific">Plasmodium ovale wallikeri</name>
    <dbReference type="NCBI Taxonomy" id="864142"/>
    <lineage>
        <taxon>Eukaryota</taxon>
        <taxon>Sar</taxon>
        <taxon>Alveolata</taxon>
        <taxon>Apicomplexa</taxon>
        <taxon>Aconoidasida</taxon>
        <taxon>Haemosporida</taxon>
        <taxon>Plasmodiidae</taxon>
        <taxon>Plasmodium</taxon>
        <taxon>Plasmodium (Plasmodium)</taxon>
    </lineage>
</organism>
<dbReference type="AlphaFoldDB" id="A0A1A8ZCM7"/>
<gene>
    <name evidence="1" type="ORF">POVWA2_042230</name>
</gene>
<evidence type="ECO:0000313" key="2">
    <source>
        <dbReference type="Proteomes" id="UP000078550"/>
    </source>
</evidence>
<reference evidence="2" key="1">
    <citation type="submission" date="2016-05" db="EMBL/GenBank/DDBJ databases">
        <authorList>
            <person name="Naeem Raeece"/>
        </authorList>
    </citation>
    <scope>NUCLEOTIDE SEQUENCE [LARGE SCALE GENOMIC DNA]</scope>
</reference>
<accession>A0A1A8ZCM7</accession>
<dbReference type="EMBL" id="FLRE01000159">
    <property type="protein sequence ID" value="SBT41634.1"/>
    <property type="molecule type" value="Genomic_DNA"/>
</dbReference>